<dbReference type="InterPro" id="IPR050879">
    <property type="entry name" value="Acyltransferase_3"/>
</dbReference>
<evidence type="ECO:0000259" key="3">
    <source>
        <dbReference type="Pfam" id="PF01757"/>
    </source>
</evidence>
<organism evidence="4 5">
    <name type="scientific">Microdochium bolleyi</name>
    <dbReference type="NCBI Taxonomy" id="196109"/>
    <lineage>
        <taxon>Eukaryota</taxon>
        <taxon>Fungi</taxon>
        <taxon>Dikarya</taxon>
        <taxon>Ascomycota</taxon>
        <taxon>Pezizomycotina</taxon>
        <taxon>Sordariomycetes</taxon>
        <taxon>Xylariomycetidae</taxon>
        <taxon>Xylariales</taxon>
        <taxon>Microdochiaceae</taxon>
        <taxon>Microdochium</taxon>
    </lineage>
</organism>
<feature type="transmembrane region" description="Helical" evidence="2">
    <location>
        <begin position="349"/>
        <end position="368"/>
    </location>
</feature>
<feature type="transmembrane region" description="Helical" evidence="2">
    <location>
        <begin position="273"/>
        <end position="291"/>
    </location>
</feature>
<dbReference type="EMBL" id="KQ964278">
    <property type="protein sequence ID" value="KXJ85616.1"/>
    <property type="molecule type" value="Genomic_DNA"/>
</dbReference>
<evidence type="ECO:0000256" key="1">
    <source>
        <dbReference type="SAM" id="MobiDB-lite"/>
    </source>
</evidence>
<feature type="transmembrane region" description="Helical" evidence="2">
    <location>
        <begin position="402"/>
        <end position="421"/>
    </location>
</feature>
<feature type="compositionally biased region" description="Basic and acidic residues" evidence="1">
    <location>
        <begin position="566"/>
        <end position="581"/>
    </location>
</feature>
<gene>
    <name evidence="4" type="ORF">Micbo1qcDRAFT_169292</name>
</gene>
<reference evidence="5" key="1">
    <citation type="submission" date="2016-02" db="EMBL/GenBank/DDBJ databases">
        <title>Draft genome sequence of Microdochium bolleyi, a fungal endophyte of beachgrass.</title>
        <authorList>
            <consortium name="DOE Joint Genome Institute"/>
            <person name="David A.S."/>
            <person name="May G."/>
            <person name="Haridas S."/>
            <person name="Lim J."/>
            <person name="Wang M."/>
            <person name="Labutti K."/>
            <person name="Lipzen A."/>
            <person name="Barry K."/>
            <person name="Grigoriev I.V."/>
        </authorList>
    </citation>
    <scope>NUCLEOTIDE SEQUENCE [LARGE SCALE GENOMIC DNA]</scope>
    <source>
        <strain evidence="5">J235TASD1</strain>
    </source>
</reference>
<protein>
    <submittedName>
        <fullName evidence="4">Acyltransferase family-domain-containing protein</fullName>
    </submittedName>
</protein>
<feature type="transmembrane region" description="Helical" evidence="2">
    <location>
        <begin position="474"/>
        <end position="493"/>
    </location>
</feature>
<keyword evidence="2" id="KW-0472">Membrane</keyword>
<dbReference type="GO" id="GO:0016747">
    <property type="term" value="F:acyltransferase activity, transferring groups other than amino-acyl groups"/>
    <property type="evidence" value="ECO:0007669"/>
    <property type="project" value="InterPro"/>
</dbReference>
<evidence type="ECO:0000313" key="5">
    <source>
        <dbReference type="Proteomes" id="UP000070501"/>
    </source>
</evidence>
<dbReference type="PANTHER" id="PTHR23028:SF134">
    <property type="entry name" value="PUTATIVE (AFU_ORTHOLOGUE AFUA_4G08520)-RELATED"/>
    <property type="match status" value="1"/>
</dbReference>
<keyword evidence="5" id="KW-1185">Reference proteome</keyword>
<keyword evidence="2" id="KW-0812">Transmembrane</keyword>
<feature type="transmembrane region" description="Helical" evidence="2">
    <location>
        <begin position="154"/>
        <end position="172"/>
    </location>
</feature>
<feature type="compositionally biased region" description="Basic and acidic residues" evidence="1">
    <location>
        <begin position="39"/>
        <end position="51"/>
    </location>
</feature>
<dbReference type="Proteomes" id="UP000070501">
    <property type="component" value="Unassembled WGS sequence"/>
</dbReference>
<feature type="region of interest" description="Disordered" evidence="1">
    <location>
        <begin position="23"/>
        <end position="51"/>
    </location>
</feature>
<dbReference type="Pfam" id="PF01757">
    <property type="entry name" value="Acyl_transf_3"/>
    <property type="match status" value="1"/>
</dbReference>
<dbReference type="InterPro" id="IPR002656">
    <property type="entry name" value="Acyl_transf_3_dom"/>
</dbReference>
<keyword evidence="4" id="KW-0012">Acyltransferase</keyword>
<proteinExistence type="predicted"/>
<evidence type="ECO:0000313" key="4">
    <source>
        <dbReference type="EMBL" id="KXJ85616.1"/>
    </source>
</evidence>
<name>A0A136IKX9_9PEZI</name>
<feature type="region of interest" description="Disordered" evidence="1">
    <location>
        <begin position="555"/>
        <end position="581"/>
    </location>
</feature>
<feature type="domain" description="Acyltransferase 3" evidence="3">
    <location>
        <begin position="101"/>
        <end position="481"/>
    </location>
</feature>
<accession>A0A136IKX9</accession>
<feature type="transmembrane region" description="Helical" evidence="2">
    <location>
        <begin position="441"/>
        <end position="462"/>
    </location>
</feature>
<keyword evidence="2" id="KW-1133">Transmembrane helix</keyword>
<keyword evidence="4" id="KW-0808">Transferase</keyword>
<dbReference type="AlphaFoldDB" id="A0A136IKX9"/>
<dbReference type="InParanoid" id="A0A136IKX9"/>
<evidence type="ECO:0000256" key="2">
    <source>
        <dbReference type="SAM" id="Phobius"/>
    </source>
</evidence>
<dbReference type="STRING" id="196109.A0A136IKX9"/>
<dbReference type="PANTHER" id="PTHR23028">
    <property type="entry name" value="ACETYLTRANSFERASE"/>
    <property type="match status" value="1"/>
</dbReference>
<sequence length="581" mass="65035">MGALGGLLRSAVPWGQRREDRYTALPLTGGSSDDGNSNYHDDNGEPKDLEQLNDSKHTKYHRFGCGSPSTRRWLSFLLPFFIAAPLGLTDRNLPATHATTYLNGIRGLACFAVLNHHLTMKQDAPWIFRAWGAGDADYHFWQLPWLRSMHAGKGMVCVFFALSGYVLAYSPARKMNAKGPKPLTYGDEMLTSLASSTLRRAIRLFGPMLVIVLLMGCQTYLLPFAHNYDGKAANIFEHLWVIWLRVIPVLNPYRSDYVMPEPVGQTWTLGFEYRLSLILFLVLMATSRVTTAARKSITLSVMVWAFYCDRRWDVFAFLGGALVAEMRFAPLSDDIARLCRTERLRPHRWLVTLLGFLAFMTGLAMCSIPEEAPGAGWPYSMFFDWATPASWNGHHAEPSASWIWYWGGIGSVIMLWGVEQLPLLQRCLSITPLAYLGEISYAYYLLQWGAVQVVGWPLQLYVEKHWGWSHRPAFALFYMSSQISCIVASDYFWRAVDLKFVTLARLVVVDWLGVGKKETNTAAAAAIAMAPMVAVPAAAAGYSQAAPYSPYTAQSEISDDDTLTVSDRDSVAESKPARLVE</sequence>
<feature type="compositionally biased region" description="Polar residues" evidence="1">
    <location>
        <begin position="29"/>
        <end position="38"/>
    </location>
</feature>
<feature type="transmembrane region" description="Helical" evidence="2">
    <location>
        <begin position="204"/>
        <end position="223"/>
    </location>
</feature>
<dbReference type="OrthoDB" id="5819582at2759"/>